<protein>
    <recommendedName>
        <fullName evidence="4">Mos1 transposase HTH domain-containing protein</fullName>
    </recommendedName>
</protein>
<comment type="caution">
    <text evidence="2">The sequence shown here is derived from an EMBL/GenBank/DDBJ whole genome shotgun (WGS) entry which is preliminary data.</text>
</comment>
<dbReference type="PANTHER" id="PTHR46060">
    <property type="entry name" value="MARINER MOS1 TRANSPOSASE-LIKE PROTEIN"/>
    <property type="match status" value="1"/>
</dbReference>
<sequence>MELPRLGEGELLEQCREKKNRPCQATGVISFAKTLKFKAIGELSSQTPHHVTEGIEMIRDKVSGVSHSALDMPPRAFRQIRYQSIGPEGMKGLMGIGVESNLRSIILQPQQNFLPIESGDLRSKNNRRTTEPMPGHEPETGTSGSRTKQCSHSTVNEEGCQVFGTEAPSERSVRAWLQRFEAGNKKLEDEPHSGRPTAISFDEPKNLEEQHLCEGVRYFAANLGCSLSTVSNGLRSLGMVKNLGQWLPHALSDGKRQRRLDICTQLLSRTHRIDWLDITVTGDEKWVLYVNHTHKHPWRRNAGSLSVWWGV</sequence>
<evidence type="ECO:0000256" key="1">
    <source>
        <dbReference type="SAM" id="MobiDB-lite"/>
    </source>
</evidence>
<evidence type="ECO:0008006" key="4">
    <source>
        <dbReference type="Google" id="ProtNLM"/>
    </source>
</evidence>
<organism evidence="2 3">
    <name type="scientific">Necator americanus</name>
    <name type="common">Human hookworm</name>
    <dbReference type="NCBI Taxonomy" id="51031"/>
    <lineage>
        <taxon>Eukaryota</taxon>
        <taxon>Metazoa</taxon>
        <taxon>Ecdysozoa</taxon>
        <taxon>Nematoda</taxon>
        <taxon>Chromadorea</taxon>
        <taxon>Rhabditida</taxon>
        <taxon>Rhabditina</taxon>
        <taxon>Rhabditomorpha</taxon>
        <taxon>Strongyloidea</taxon>
        <taxon>Ancylostomatidae</taxon>
        <taxon>Bunostominae</taxon>
        <taxon>Necator</taxon>
    </lineage>
</organism>
<feature type="region of interest" description="Disordered" evidence="1">
    <location>
        <begin position="117"/>
        <end position="152"/>
    </location>
</feature>
<dbReference type="Gene3D" id="3.30.420.10">
    <property type="entry name" value="Ribonuclease H-like superfamily/Ribonuclease H"/>
    <property type="match status" value="1"/>
</dbReference>
<dbReference type="PANTHER" id="PTHR46060:SF2">
    <property type="entry name" value="HISTONE-LYSINE N-METHYLTRANSFERASE SETMAR"/>
    <property type="match status" value="1"/>
</dbReference>
<gene>
    <name evidence="2" type="primary">Necator_chrII.g8242</name>
    <name evidence="2" type="ORF">RB195_020448</name>
</gene>
<dbReference type="EMBL" id="JAVFWL010000002">
    <property type="protein sequence ID" value="KAK6738341.1"/>
    <property type="molecule type" value="Genomic_DNA"/>
</dbReference>
<dbReference type="Proteomes" id="UP001303046">
    <property type="component" value="Unassembled WGS sequence"/>
</dbReference>
<name>A0ABR1CMG3_NECAM</name>
<feature type="compositionally biased region" description="Basic and acidic residues" evidence="1">
    <location>
        <begin position="119"/>
        <end position="139"/>
    </location>
</feature>
<dbReference type="InterPro" id="IPR052709">
    <property type="entry name" value="Transposase-MT_Hybrid"/>
</dbReference>
<dbReference type="InterPro" id="IPR036397">
    <property type="entry name" value="RNaseH_sf"/>
</dbReference>
<feature type="compositionally biased region" description="Polar residues" evidence="1">
    <location>
        <begin position="140"/>
        <end position="152"/>
    </location>
</feature>
<evidence type="ECO:0000313" key="2">
    <source>
        <dbReference type="EMBL" id="KAK6738341.1"/>
    </source>
</evidence>
<keyword evidence="3" id="KW-1185">Reference proteome</keyword>
<proteinExistence type="predicted"/>
<evidence type="ECO:0000313" key="3">
    <source>
        <dbReference type="Proteomes" id="UP001303046"/>
    </source>
</evidence>
<accession>A0ABR1CMG3</accession>
<reference evidence="2 3" key="1">
    <citation type="submission" date="2023-08" db="EMBL/GenBank/DDBJ databases">
        <title>A Necator americanus chromosomal reference genome.</title>
        <authorList>
            <person name="Ilik V."/>
            <person name="Petrzelkova K.J."/>
            <person name="Pardy F."/>
            <person name="Fuh T."/>
            <person name="Niatou-Singa F.S."/>
            <person name="Gouil Q."/>
            <person name="Baker L."/>
            <person name="Ritchie M.E."/>
            <person name="Jex A.R."/>
            <person name="Gazzola D."/>
            <person name="Li H."/>
            <person name="Toshio Fujiwara R."/>
            <person name="Zhan B."/>
            <person name="Aroian R.V."/>
            <person name="Pafco B."/>
            <person name="Schwarz E.M."/>
        </authorList>
    </citation>
    <scope>NUCLEOTIDE SEQUENCE [LARGE SCALE GENOMIC DNA]</scope>
    <source>
        <strain evidence="2 3">Aroian</strain>
        <tissue evidence="2">Whole animal</tissue>
    </source>
</reference>